<evidence type="ECO:0000256" key="6">
    <source>
        <dbReference type="RuleBase" id="RU000682"/>
    </source>
</evidence>
<evidence type="ECO:0000256" key="1">
    <source>
        <dbReference type="ARBA" id="ARBA00004123"/>
    </source>
</evidence>
<keyword evidence="4 5" id="KW-0539">Nucleus</keyword>
<evidence type="ECO:0000256" key="4">
    <source>
        <dbReference type="ARBA" id="ARBA00023242"/>
    </source>
</evidence>
<keyword evidence="10" id="KW-1185">Reference proteome</keyword>
<evidence type="ECO:0000256" key="5">
    <source>
        <dbReference type="PROSITE-ProRule" id="PRU00108"/>
    </source>
</evidence>
<evidence type="ECO:0000256" key="3">
    <source>
        <dbReference type="ARBA" id="ARBA00023155"/>
    </source>
</evidence>
<protein>
    <recommendedName>
        <fullName evidence="8">Homeobox domain-containing protein</fullName>
    </recommendedName>
</protein>
<comment type="caution">
    <text evidence="9">The sequence shown here is derived from an EMBL/GenBank/DDBJ whole genome shotgun (WGS) entry which is preliminary data.</text>
</comment>
<dbReference type="InterPro" id="IPR017970">
    <property type="entry name" value="Homeobox_CS"/>
</dbReference>
<evidence type="ECO:0000313" key="9">
    <source>
        <dbReference type="EMBL" id="KAK9764185.1"/>
    </source>
</evidence>
<dbReference type="Gene3D" id="1.10.10.60">
    <property type="entry name" value="Homeodomain-like"/>
    <property type="match status" value="1"/>
</dbReference>
<evidence type="ECO:0000259" key="8">
    <source>
        <dbReference type="PROSITE" id="PS50071"/>
    </source>
</evidence>
<feature type="domain" description="Homeobox" evidence="8">
    <location>
        <begin position="28"/>
        <end position="88"/>
    </location>
</feature>
<proteinExistence type="predicted"/>
<sequence>MSSADDLAFIKSWVNTRAEEFNSIKPPKPPRKPRRRTNKTQQSLLESAFQDNRRPNTAAKELLARKLGMDVRTVQIWFQNRRQTLRKKKLEPIIVPQNSENSDEKQCKDSMARRIKCF</sequence>
<feature type="DNA-binding region" description="Homeobox" evidence="5">
    <location>
        <begin position="30"/>
        <end position="89"/>
    </location>
</feature>
<dbReference type="Pfam" id="PF00046">
    <property type="entry name" value="Homeodomain"/>
    <property type="match status" value="1"/>
</dbReference>
<feature type="compositionally biased region" description="Basic residues" evidence="7">
    <location>
        <begin position="28"/>
        <end position="38"/>
    </location>
</feature>
<dbReference type="Proteomes" id="UP001479436">
    <property type="component" value="Unassembled WGS sequence"/>
</dbReference>
<comment type="subcellular location">
    <subcellularLocation>
        <location evidence="1 5 6">Nucleus</location>
    </subcellularLocation>
</comment>
<dbReference type="InterPro" id="IPR001356">
    <property type="entry name" value="HD"/>
</dbReference>
<reference evidence="9 10" key="1">
    <citation type="submission" date="2023-04" db="EMBL/GenBank/DDBJ databases">
        <title>Genome of Basidiobolus ranarum AG-B5.</title>
        <authorList>
            <person name="Stajich J.E."/>
            <person name="Carter-House D."/>
            <person name="Gryganskyi A."/>
        </authorList>
    </citation>
    <scope>NUCLEOTIDE SEQUENCE [LARGE SCALE GENOMIC DNA]</scope>
    <source>
        <strain evidence="9 10">AG-B5</strain>
    </source>
</reference>
<evidence type="ECO:0000256" key="2">
    <source>
        <dbReference type="ARBA" id="ARBA00023125"/>
    </source>
</evidence>
<dbReference type="PANTHER" id="PTHR24324:SF5">
    <property type="entry name" value="HEMATOPOIETICALLY-EXPRESSED HOMEOBOX PROTEIN HHEX"/>
    <property type="match status" value="1"/>
</dbReference>
<dbReference type="PROSITE" id="PS00027">
    <property type="entry name" value="HOMEOBOX_1"/>
    <property type="match status" value="1"/>
</dbReference>
<dbReference type="InterPro" id="IPR051000">
    <property type="entry name" value="Homeobox_DNA-bind_prot"/>
</dbReference>
<dbReference type="InterPro" id="IPR009057">
    <property type="entry name" value="Homeodomain-like_sf"/>
</dbReference>
<dbReference type="PROSITE" id="PS50071">
    <property type="entry name" value="HOMEOBOX_2"/>
    <property type="match status" value="1"/>
</dbReference>
<dbReference type="CDD" id="cd00086">
    <property type="entry name" value="homeodomain"/>
    <property type="match status" value="1"/>
</dbReference>
<evidence type="ECO:0000256" key="7">
    <source>
        <dbReference type="SAM" id="MobiDB-lite"/>
    </source>
</evidence>
<dbReference type="EMBL" id="JASJQH010000477">
    <property type="protein sequence ID" value="KAK9764185.1"/>
    <property type="molecule type" value="Genomic_DNA"/>
</dbReference>
<gene>
    <name evidence="9" type="ORF">K7432_008528</name>
</gene>
<feature type="region of interest" description="Disordered" evidence="7">
    <location>
        <begin position="20"/>
        <end position="57"/>
    </location>
</feature>
<keyword evidence="2 5" id="KW-0238">DNA-binding</keyword>
<keyword evidence="3 5" id="KW-0371">Homeobox</keyword>
<dbReference type="PANTHER" id="PTHR24324">
    <property type="entry name" value="HOMEOBOX PROTEIN HHEX"/>
    <property type="match status" value="1"/>
</dbReference>
<evidence type="ECO:0000313" key="10">
    <source>
        <dbReference type="Proteomes" id="UP001479436"/>
    </source>
</evidence>
<organism evidence="9 10">
    <name type="scientific">Basidiobolus ranarum</name>
    <dbReference type="NCBI Taxonomy" id="34480"/>
    <lineage>
        <taxon>Eukaryota</taxon>
        <taxon>Fungi</taxon>
        <taxon>Fungi incertae sedis</taxon>
        <taxon>Zoopagomycota</taxon>
        <taxon>Entomophthoromycotina</taxon>
        <taxon>Basidiobolomycetes</taxon>
        <taxon>Basidiobolales</taxon>
        <taxon>Basidiobolaceae</taxon>
        <taxon>Basidiobolus</taxon>
    </lineage>
</organism>
<dbReference type="SMART" id="SM00389">
    <property type="entry name" value="HOX"/>
    <property type="match status" value="1"/>
</dbReference>
<accession>A0ABR2WRS5</accession>
<name>A0ABR2WRS5_9FUNG</name>
<dbReference type="SUPFAM" id="SSF46689">
    <property type="entry name" value="Homeodomain-like"/>
    <property type="match status" value="1"/>
</dbReference>